<evidence type="ECO:0000256" key="3">
    <source>
        <dbReference type="PROSITE-ProRule" id="PRU00339"/>
    </source>
</evidence>
<dbReference type="PROSITE" id="PS50005">
    <property type="entry name" value="TPR"/>
    <property type="match status" value="2"/>
</dbReference>
<accession>A0A839AQD6</accession>
<dbReference type="RefSeq" id="WP_182124413.1">
    <property type="nucleotide sequence ID" value="NZ_JACGLS010000002.1"/>
</dbReference>
<dbReference type="PANTHER" id="PTHR44186">
    <property type="match status" value="1"/>
</dbReference>
<dbReference type="SMART" id="SM00028">
    <property type="entry name" value="TPR"/>
    <property type="match status" value="8"/>
</dbReference>
<evidence type="ECO:0000256" key="2">
    <source>
        <dbReference type="ARBA" id="ARBA00022803"/>
    </source>
</evidence>
<dbReference type="EMBL" id="JACGLS010000002">
    <property type="protein sequence ID" value="MBA6155901.1"/>
    <property type="molecule type" value="Genomic_DNA"/>
</dbReference>
<keyword evidence="5" id="KW-1185">Reference proteome</keyword>
<dbReference type="SUPFAM" id="SSF48452">
    <property type="entry name" value="TPR-like"/>
    <property type="match status" value="2"/>
</dbReference>
<dbReference type="InterPro" id="IPR013105">
    <property type="entry name" value="TPR_2"/>
</dbReference>
<evidence type="ECO:0000313" key="4">
    <source>
        <dbReference type="EMBL" id="MBA6155901.1"/>
    </source>
</evidence>
<keyword evidence="2 3" id="KW-0802">TPR repeat</keyword>
<keyword evidence="1" id="KW-0677">Repeat</keyword>
<organism evidence="4 5">
    <name type="scientific">Tenacibaculum pelagium</name>
    <dbReference type="NCBI Taxonomy" id="2759527"/>
    <lineage>
        <taxon>Bacteria</taxon>
        <taxon>Pseudomonadati</taxon>
        <taxon>Bacteroidota</taxon>
        <taxon>Flavobacteriia</taxon>
        <taxon>Flavobacteriales</taxon>
        <taxon>Flavobacteriaceae</taxon>
        <taxon>Tenacibaculum</taxon>
    </lineage>
</organism>
<gene>
    <name evidence="4" type="ORF">H3Z83_05120</name>
</gene>
<proteinExistence type="predicted"/>
<dbReference type="Proteomes" id="UP000563906">
    <property type="component" value="Unassembled WGS sequence"/>
</dbReference>
<comment type="caution">
    <text evidence="4">The sequence shown here is derived from an EMBL/GenBank/DDBJ whole genome shotgun (WGS) entry which is preliminary data.</text>
</comment>
<sequence>MKKRILIIVLVIGFIKAEAQTSAFKSIDSLLTIGRYKKALVKLKKLPSTFKTNIKTAKIYTSIDDNKKAAKYFEQALGLKDDYVTKVSLGKTYQKEKKLQKAISIFEEIIEKDADNLLINYQLGKLYLQTKQPLKAKKVFEFLIVKDKTNANYHYQLGLVFSMSKKRNPKIDSFLDAYKYDDEHIKAIHQLAVSYTLLRDRDSANLFINKGLKVNQNHVALNKLKINDLYRRKEYLPAISLLEKIDTLASNEHYTQKMLGRILYKLKDYGEAKKYFKKALRIDRDDFKSYTYLGDIAFDQKDYKEAMYNYMSAAFTGKEPRDTEYYQLARTYKALGKPKEEMSFYKKAYNENGRNFRALYQQATTTENFYKDKRIAYKLYKNYIDRFEQKDSLLTDQVKSRLKEIKKYYFMKGEVLE</sequence>
<evidence type="ECO:0000313" key="5">
    <source>
        <dbReference type="Proteomes" id="UP000563906"/>
    </source>
</evidence>
<reference evidence="4 5" key="1">
    <citation type="submission" date="2020-07" db="EMBL/GenBank/DDBJ databases">
        <title>Bacterium isolated from marine sediment.</title>
        <authorList>
            <person name="Shang D."/>
            <person name="Du Z.-J."/>
        </authorList>
    </citation>
    <scope>NUCLEOTIDE SEQUENCE [LARGE SCALE GENOMIC DNA]</scope>
    <source>
        <strain evidence="4 5">S7007</strain>
    </source>
</reference>
<dbReference type="AlphaFoldDB" id="A0A839AQD6"/>
<name>A0A839AQD6_9FLAO</name>
<protein>
    <submittedName>
        <fullName evidence="4">Tetratricopeptide repeat protein</fullName>
    </submittedName>
</protein>
<dbReference type="Pfam" id="PF13181">
    <property type="entry name" value="TPR_8"/>
    <property type="match status" value="2"/>
</dbReference>
<evidence type="ECO:0000256" key="1">
    <source>
        <dbReference type="ARBA" id="ARBA00022737"/>
    </source>
</evidence>
<dbReference type="Pfam" id="PF07719">
    <property type="entry name" value="TPR_2"/>
    <property type="match status" value="1"/>
</dbReference>
<dbReference type="Gene3D" id="1.25.40.10">
    <property type="entry name" value="Tetratricopeptide repeat domain"/>
    <property type="match status" value="3"/>
</dbReference>
<dbReference type="InterPro" id="IPR011990">
    <property type="entry name" value="TPR-like_helical_dom_sf"/>
</dbReference>
<dbReference type="PANTHER" id="PTHR44186:SF1">
    <property type="entry name" value="BARDET-BIEDL SYNDROME 4 PROTEIN"/>
    <property type="match status" value="1"/>
</dbReference>
<feature type="repeat" description="TPR" evidence="3">
    <location>
        <begin position="253"/>
        <end position="286"/>
    </location>
</feature>
<dbReference type="Pfam" id="PF14559">
    <property type="entry name" value="TPR_19"/>
    <property type="match status" value="1"/>
</dbReference>
<dbReference type="InterPro" id="IPR019734">
    <property type="entry name" value="TPR_rpt"/>
</dbReference>
<feature type="repeat" description="TPR" evidence="3">
    <location>
        <begin position="83"/>
        <end position="116"/>
    </location>
</feature>